<accession>A0A161HIK5</accession>
<dbReference type="AlphaFoldDB" id="A0A161HIK5"/>
<proteinExistence type="predicted"/>
<name>A0A161HIK5_9ASCO</name>
<organism evidence="1 2">
    <name type="scientific">Sugiyamaella lignohabitans</name>
    <dbReference type="NCBI Taxonomy" id="796027"/>
    <lineage>
        <taxon>Eukaryota</taxon>
        <taxon>Fungi</taxon>
        <taxon>Dikarya</taxon>
        <taxon>Ascomycota</taxon>
        <taxon>Saccharomycotina</taxon>
        <taxon>Dipodascomycetes</taxon>
        <taxon>Dipodascales</taxon>
        <taxon>Trichomonascaceae</taxon>
        <taxon>Sugiyamaella</taxon>
    </lineage>
</organism>
<keyword evidence="2" id="KW-1185">Reference proteome</keyword>
<protein>
    <submittedName>
        <fullName evidence="1">Uncharacterized protein</fullName>
    </submittedName>
</protein>
<evidence type="ECO:0000313" key="2">
    <source>
        <dbReference type="Proteomes" id="UP000189580"/>
    </source>
</evidence>
<dbReference type="OrthoDB" id="3089at2759"/>
<dbReference type="KEGG" id="slb:AWJ20_607"/>
<sequence>MGSFLRPQVALAIRRPLANSNVRLLSTSRIAFQEAKTSAVTEAEKTEEVQEFETISGAPADLTTNRIVRIFQESKATNKRDFKVKVYADNFFHSSGKLKHIRTK</sequence>
<dbReference type="EMBL" id="CP014501">
    <property type="protein sequence ID" value="ANB12357.1"/>
    <property type="molecule type" value="Genomic_DNA"/>
</dbReference>
<gene>
    <name evidence="1" type="ORF">AWJ20_607</name>
</gene>
<dbReference type="Proteomes" id="UP000189580">
    <property type="component" value="Chromosome a"/>
</dbReference>
<reference evidence="1 2" key="1">
    <citation type="submission" date="2016-02" db="EMBL/GenBank/DDBJ databases">
        <title>Complete genome sequence and transcriptome regulation of the pentose utilising yeast Sugiyamaella lignohabitans.</title>
        <authorList>
            <person name="Bellasio M."/>
            <person name="Peymann A."/>
            <person name="Valli M."/>
            <person name="Sipitzky M."/>
            <person name="Graf A."/>
            <person name="Sauer M."/>
            <person name="Marx H."/>
            <person name="Mattanovich D."/>
        </authorList>
    </citation>
    <scope>NUCLEOTIDE SEQUENCE [LARGE SCALE GENOMIC DNA]</scope>
    <source>
        <strain evidence="1 2">CBS 10342</strain>
    </source>
</reference>
<dbReference type="RefSeq" id="XP_018734834.1">
    <property type="nucleotide sequence ID" value="XM_018882557.1"/>
</dbReference>
<evidence type="ECO:0000313" key="1">
    <source>
        <dbReference type="EMBL" id="ANB12357.1"/>
    </source>
</evidence>
<dbReference type="GeneID" id="30037658"/>